<gene>
    <name evidence="1" type="ORF">GSM42_06950</name>
</gene>
<dbReference type="AlphaFoldDB" id="A0A6I4VSN2"/>
<organism evidence="1 2">
    <name type="scientific">Shimazuella alba</name>
    <dbReference type="NCBI Taxonomy" id="2690964"/>
    <lineage>
        <taxon>Bacteria</taxon>
        <taxon>Bacillati</taxon>
        <taxon>Bacillota</taxon>
        <taxon>Bacilli</taxon>
        <taxon>Bacillales</taxon>
        <taxon>Thermoactinomycetaceae</taxon>
        <taxon>Shimazuella</taxon>
    </lineage>
</organism>
<dbReference type="Proteomes" id="UP000430692">
    <property type="component" value="Unassembled WGS sequence"/>
</dbReference>
<sequence length="136" mass="15469">MQQVDIYSRAKTFEVVIGEQGSSRTDGSLAILFVKEKFDIKQNCFMGTDFHVSMGNNHWTFLDLMTFNVLPGDTTPFYSDVPKAYVSKGRSYIGTGRVASFLVESIIFDHYRKGSVKLTEFHDLKSKLDWDSHPIS</sequence>
<proteinExistence type="predicted"/>
<name>A0A6I4VSN2_9BACL</name>
<keyword evidence="2" id="KW-1185">Reference proteome</keyword>
<accession>A0A6I4VSN2</accession>
<reference evidence="1 2" key="1">
    <citation type="submission" date="2019-12" db="EMBL/GenBank/DDBJ databases">
        <title>Whole-genome analyses of novel actinobacteria.</title>
        <authorList>
            <person name="Sahin N."/>
            <person name="Saygin H."/>
        </authorList>
    </citation>
    <scope>NUCLEOTIDE SEQUENCE [LARGE SCALE GENOMIC DNA]</scope>
    <source>
        <strain evidence="1 2">KC615</strain>
    </source>
</reference>
<protein>
    <submittedName>
        <fullName evidence="1">Uncharacterized protein</fullName>
    </submittedName>
</protein>
<evidence type="ECO:0000313" key="1">
    <source>
        <dbReference type="EMBL" id="MXQ53468.1"/>
    </source>
</evidence>
<dbReference type="RefSeq" id="WP_160800832.1">
    <property type="nucleotide sequence ID" value="NZ_WUUL01000004.1"/>
</dbReference>
<dbReference type="EMBL" id="WUUL01000004">
    <property type="protein sequence ID" value="MXQ53468.1"/>
    <property type="molecule type" value="Genomic_DNA"/>
</dbReference>
<evidence type="ECO:0000313" key="2">
    <source>
        <dbReference type="Proteomes" id="UP000430692"/>
    </source>
</evidence>
<comment type="caution">
    <text evidence="1">The sequence shown here is derived from an EMBL/GenBank/DDBJ whole genome shotgun (WGS) entry which is preliminary data.</text>
</comment>